<dbReference type="Pfam" id="PF01381">
    <property type="entry name" value="HTH_3"/>
    <property type="match status" value="1"/>
</dbReference>
<sequence>MQYRGKVTGPESLGRMLQQARLVAGLTQRELAKQIGTTQKYIWELESGKPSIMMDRLFAAMQATGMELTVTIAVPTDEGATQEEGDHG</sequence>
<keyword evidence="3" id="KW-1185">Reference proteome</keyword>
<evidence type="ECO:0000313" key="3">
    <source>
        <dbReference type="Proteomes" id="UP000280444"/>
    </source>
</evidence>
<dbReference type="PROSITE" id="PS50943">
    <property type="entry name" value="HTH_CROC1"/>
    <property type="match status" value="1"/>
</dbReference>
<comment type="caution">
    <text evidence="2">The sequence shown here is derived from an EMBL/GenBank/DDBJ whole genome shotgun (WGS) entry which is preliminary data.</text>
</comment>
<dbReference type="SMART" id="SM00530">
    <property type="entry name" value="HTH_XRE"/>
    <property type="match status" value="1"/>
</dbReference>
<evidence type="ECO:0000259" key="1">
    <source>
        <dbReference type="PROSITE" id="PS50943"/>
    </source>
</evidence>
<dbReference type="SUPFAM" id="SSF47413">
    <property type="entry name" value="lambda repressor-like DNA-binding domains"/>
    <property type="match status" value="1"/>
</dbReference>
<dbReference type="Gene3D" id="1.10.260.40">
    <property type="entry name" value="lambda repressor-like DNA-binding domains"/>
    <property type="match status" value="1"/>
</dbReference>
<dbReference type="Proteomes" id="UP000280444">
    <property type="component" value="Unassembled WGS sequence"/>
</dbReference>
<dbReference type="InterPro" id="IPR001387">
    <property type="entry name" value="Cro/C1-type_HTH"/>
</dbReference>
<dbReference type="GO" id="GO:0003677">
    <property type="term" value="F:DNA binding"/>
    <property type="evidence" value="ECO:0007669"/>
    <property type="project" value="InterPro"/>
</dbReference>
<organism evidence="2 3">
    <name type="scientific">Schaalia canis</name>
    <dbReference type="NCBI Taxonomy" id="100469"/>
    <lineage>
        <taxon>Bacteria</taxon>
        <taxon>Bacillati</taxon>
        <taxon>Actinomycetota</taxon>
        <taxon>Actinomycetes</taxon>
        <taxon>Actinomycetales</taxon>
        <taxon>Actinomycetaceae</taxon>
        <taxon>Schaalia</taxon>
    </lineage>
</organism>
<dbReference type="CDD" id="cd00093">
    <property type="entry name" value="HTH_XRE"/>
    <property type="match status" value="1"/>
</dbReference>
<evidence type="ECO:0000313" key="2">
    <source>
        <dbReference type="EMBL" id="RRC95257.1"/>
    </source>
</evidence>
<accession>A0A3P1SE47</accession>
<protein>
    <submittedName>
        <fullName evidence="2">XRE family transcriptional regulator</fullName>
    </submittedName>
</protein>
<name>A0A3P1SE47_9ACTO</name>
<dbReference type="EMBL" id="RQZF01000005">
    <property type="protein sequence ID" value="RRC95257.1"/>
    <property type="molecule type" value="Genomic_DNA"/>
</dbReference>
<dbReference type="OrthoDB" id="3255837at2"/>
<gene>
    <name evidence="2" type="ORF">EII11_06380</name>
</gene>
<dbReference type="AlphaFoldDB" id="A0A3P1SE47"/>
<reference evidence="2 3" key="1">
    <citation type="submission" date="2018-11" db="EMBL/GenBank/DDBJ databases">
        <title>Genomes From Bacteria Associated with the Canine Oral Cavity: a Test Case for Automated Genome-Based Taxonomic Assignment.</title>
        <authorList>
            <person name="Coil D.A."/>
            <person name="Jospin G."/>
            <person name="Darling A.E."/>
            <person name="Wallis C."/>
            <person name="Davis I.J."/>
            <person name="Harris S."/>
            <person name="Eisen J.A."/>
            <person name="Holcombe L.J."/>
            <person name="O'Flynn C."/>
        </authorList>
    </citation>
    <scope>NUCLEOTIDE SEQUENCE [LARGE SCALE GENOMIC DNA]</scope>
    <source>
        <strain evidence="2 3">OH770</strain>
    </source>
</reference>
<feature type="domain" description="HTH cro/C1-type" evidence="1">
    <location>
        <begin position="17"/>
        <end position="73"/>
    </location>
</feature>
<dbReference type="InterPro" id="IPR010982">
    <property type="entry name" value="Lambda_DNA-bd_dom_sf"/>
</dbReference>
<proteinExistence type="predicted"/>